<proteinExistence type="predicted"/>
<evidence type="ECO:0000259" key="2">
    <source>
        <dbReference type="Pfam" id="PF00498"/>
    </source>
</evidence>
<evidence type="ECO:0000313" key="5">
    <source>
        <dbReference type="Proteomes" id="UP000221101"/>
    </source>
</evidence>
<dbReference type="Pfam" id="PF20232">
    <property type="entry name" value="T6SS_FHA_C"/>
    <property type="match status" value="1"/>
</dbReference>
<dbReference type="Pfam" id="PF00498">
    <property type="entry name" value="FHA"/>
    <property type="match status" value="1"/>
</dbReference>
<reference evidence="4 5" key="1">
    <citation type="journal article" date="2017" name="Nat. Microbiol.">
        <title>Natural product diversity associated with the nematode symbionts Photorhabdus and Xenorhabdus.</title>
        <authorList>
            <person name="Tobias N.J."/>
            <person name="Wolff H."/>
            <person name="Djahanschiri B."/>
            <person name="Grundmann F."/>
            <person name="Kronenwerth M."/>
            <person name="Shi Y.M."/>
            <person name="Simonyi S."/>
            <person name="Grun P."/>
            <person name="Shapiro-Ilan D."/>
            <person name="Pidot S.J."/>
            <person name="Stinear T.P."/>
            <person name="Ebersberger I."/>
            <person name="Bode H.B."/>
        </authorList>
    </citation>
    <scope>NUCLEOTIDE SEQUENCE [LARGE SCALE GENOMIC DNA]</scope>
    <source>
        <strain evidence="4 5">DSM 17907</strain>
    </source>
</reference>
<dbReference type="InterPro" id="IPR008984">
    <property type="entry name" value="SMAD_FHA_dom_sf"/>
</dbReference>
<dbReference type="Gene3D" id="2.60.200.20">
    <property type="match status" value="1"/>
</dbReference>
<comment type="caution">
    <text evidence="4">The sequence shown here is derived from an EMBL/GenBank/DDBJ whole genome shotgun (WGS) entry which is preliminary data.</text>
</comment>
<evidence type="ECO:0000259" key="3">
    <source>
        <dbReference type="Pfam" id="PF20232"/>
    </source>
</evidence>
<feature type="domain" description="FHA" evidence="2">
    <location>
        <begin position="29"/>
        <end position="97"/>
    </location>
</feature>
<name>A0A2D0LCR3_9GAMM</name>
<dbReference type="InterPro" id="IPR000253">
    <property type="entry name" value="FHA_dom"/>
</dbReference>
<dbReference type="InterPro" id="IPR046883">
    <property type="entry name" value="T6SS_FHA_C"/>
</dbReference>
<gene>
    <name evidence="4" type="ORF">Xkoz_01854</name>
</gene>
<dbReference type="EMBL" id="NJCX01000011">
    <property type="protein sequence ID" value="PHM73440.1"/>
    <property type="molecule type" value="Genomic_DNA"/>
</dbReference>
<protein>
    <submittedName>
        <fullName evidence="4">Putative FHA domain containing protein</fullName>
    </submittedName>
</protein>
<keyword evidence="5" id="KW-1185">Reference proteome</keyword>
<feature type="region of interest" description="Disordered" evidence="1">
    <location>
        <begin position="276"/>
        <end position="296"/>
    </location>
</feature>
<sequence>MLMRFTIVKNSGSSQPPQLSCDFSPPGGTIGRSTENNWYLPDEEQAIARLQVIVSISVDGECRINNQGAASDVLLNMIPLAPKRQVEVRDGDRLNIGNYQIQIIDIKKNSSQQFPNQVTNTGYPPTPSEIWDDLEQAFPTPDDLHQDKPDQIKQELDENNPLVTSQYDKERNPIDPLAQIEATTDLDALQLRATDPIAMFNSDTTFQQEDILNNHTPTTLLPRDEQYHDQDDNKQEVDPLALFSDKHIKPAPSAKNDDLLNQILDNAVPLNPVGDGTISKPQPFSNPFELFEPPETPPEPIADQNKIPSSDLPPLFATETIPQEPVKTPKSDPIEPRETKKGIFQNYYQDQDIHNHQDAYENQASNVKLEGALLAALVDGMGLKEISRLQFDEQHMYQLGLLVRQLTQGIVTLNTLRTQLKHEANAAEPQFLPDANNPFKLLPSGQSILALMLGNHLPGFMPLEQATRDILIELQAHQLGMIAGMRAITADILHSFHPAILEQKAREDDCLSRLPLLSSSNKASMWEYLIKYYQKTAKEFEQDPVLFGENFLQAYEKEVNRYKNSQS</sequence>
<dbReference type="Proteomes" id="UP000221101">
    <property type="component" value="Unassembled WGS sequence"/>
</dbReference>
<feature type="domain" description="Type VI secretion system FHA" evidence="3">
    <location>
        <begin position="380"/>
        <end position="557"/>
    </location>
</feature>
<dbReference type="CDD" id="cd00060">
    <property type="entry name" value="FHA"/>
    <property type="match status" value="1"/>
</dbReference>
<dbReference type="OrthoDB" id="273564at2"/>
<evidence type="ECO:0000313" key="4">
    <source>
        <dbReference type="EMBL" id="PHM73440.1"/>
    </source>
</evidence>
<accession>A0A2D0LCR3</accession>
<dbReference type="SUPFAM" id="SSF49879">
    <property type="entry name" value="SMAD/FHA domain"/>
    <property type="match status" value="1"/>
</dbReference>
<evidence type="ECO:0000256" key="1">
    <source>
        <dbReference type="SAM" id="MobiDB-lite"/>
    </source>
</evidence>
<dbReference type="AlphaFoldDB" id="A0A2D0LCR3"/>
<organism evidence="4 5">
    <name type="scientific">Xenorhabdus kozodoii</name>
    <dbReference type="NCBI Taxonomy" id="351676"/>
    <lineage>
        <taxon>Bacteria</taxon>
        <taxon>Pseudomonadati</taxon>
        <taxon>Pseudomonadota</taxon>
        <taxon>Gammaproteobacteria</taxon>
        <taxon>Enterobacterales</taxon>
        <taxon>Morganellaceae</taxon>
        <taxon>Xenorhabdus</taxon>
    </lineage>
</organism>